<keyword evidence="3 6" id="KW-0413">Isomerase</keyword>
<dbReference type="AlphaFoldDB" id="A0A1G8V602"/>
<protein>
    <recommendedName>
        <fullName evidence="6">Pseudouridine synthase</fullName>
        <ecNumber evidence="6">5.4.99.-</ecNumber>
    </recommendedName>
</protein>
<accession>A0A1G8V602</accession>
<dbReference type="InterPro" id="IPR006145">
    <property type="entry name" value="PsdUridine_synth_RsuA/RluA"/>
</dbReference>
<dbReference type="STRING" id="426701.SAMN04488098_100156"/>
<dbReference type="GO" id="GO:0003723">
    <property type="term" value="F:RNA binding"/>
    <property type="evidence" value="ECO:0007669"/>
    <property type="project" value="UniProtKB-KW"/>
</dbReference>
<evidence type="ECO:0000259" key="8">
    <source>
        <dbReference type="Pfam" id="PF00849"/>
    </source>
</evidence>
<dbReference type="SUPFAM" id="SSF55174">
    <property type="entry name" value="Alpha-L RNA-binding motif"/>
    <property type="match status" value="1"/>
</dbReference>
<evidence type="ECO:0000256" key="1">
    <source>
        <dbReference type="ARBA" id="ARBA00000073"/>
    </source>
</evidence>
<feature type="active site" evidence="4">
    <location>
        <position position="160"/>
    </location>
</feature>
<evidence type="ECO:0000256" key="5">
    <source>
        <dbReference type="PROSITE-ProRule" id="PRU00182"/>
    </source>
</evidence>
<dbReference type="EMBL" id="FNFK01000001">
    <property type="protein sequence ID" value="SDJ61284.1"/>
    <property type="molecule type" value="Genomic_DNA"/>
</dbReference>
<dbReference type="Proteomes" id="UP000199433">
    <property type="component" value="Unassembled WGS sequence"/>
</dbReference>
<dbReference type="OrthoDB" id="9807829at2"/>
<comment type="function">
    <text evidence="6">Responsible for synthesis of pseudouridine from uracil.</text>
</comment>
<comment type="catalytic activity">
    <reaction evidence="1 6">
        <text>a uridine in RNA = a pseudouridine in RNA</text>
        <dbReference type="Rhea" id="RHEA:48348"/>
        <dbReference type="Rhea" id="RHEA-COMP:12068"/>
        <dbReference type="Rhea" id="RHEA-COMP:12069"/>
        <dbReference type="ChEBI" id="CHEBI:65314"/>
        <dbReference type="ChEBI" id="CHEBI:65315"/>
    </reaction>
</comment>
<dbReference type="InterPro" id="IPR050188">
    <property type="entry name" value="RluA_PseudoU_synthase"/>
</dbReference>
<evidence type="ECO:0000256" key="2">
    <source>
        <dbReference type="ARBA" id="ARBA00010876"/>
    </source>
</evidence>
<dbReference type="SUPFAM" id="SSF55120">
    <property type="entry name" value="Pseudouridine synthase"/>
    <property type="match status" value="1"/>
</dbReference>
<dbReference type="Gene3D" id="3.30.2350.10">
    <property type="entry name" value="Pseudouridine synthase"/>
    <property type="match status" value="1"/>
</dbReference>
<gene>
    <name evidence="9" type="ORF">SAMN04488098_100156</name>
</gene>
<evidence type="ECO:0000256" key="4">
    <source>
        <dbReference type="PIRSR" id="PIRSR606225-1"/>
    </source>
</evidence>
<dbReference type="InterPro" id="IPR036986">
    <property type="entry name" value="S4_RNA-bd_sf"/>
</dbReference>
<evidence type="ECO:0000256" key="6">
    <source>
        <dbReference type="RuleBase" id="RU362028"/>
    </source>
</evidence>
<dbReference type="NCBIfam" id="TIGR00005">
    <property type="entry name" value="rluA_subfam"/>
    <property type="match status" value="1"/>
</dbReference>
<feature type="compositionally biased region" description="Basic residues" evidence="7">
    <location>
        <begin position="1"/>
        <end position="14"/>
    </location>
</feature>
<keyword evidence="10" id="KW-1185">Reference proteome</keyword>
<keyword evidence="5" id="KW-0694">RNA-binding</keyword>
<dbReference type="RefSeq" id="WP_091264035.1">
    <property type="nucleotide sequence ID" value="NZ_FNFK01000001.1"/>
</dbReference>
<sequence>MSKNRNNKHNNQPKKKSEVIRKGTKQVNKKGTTNYTVEEETTLLPYLLTVITNKSRNAVKSILTRGQVSVNGEETTKHNYPLKPGDTVNIMSNQESKKRSELMGVSILHEDQDLIVINKEAGMLSISSDDPTEPTAYHQLSDYVKKEHPDNKIFVVHRLDRDTSGVMLYAKSEKIKEALQKDWKNTVKERIYTALVEGDVKEEQGEYASWLSESKGIKMYSNLEDNGGKRAVTHFRKVLGNENYSLLEVELETGRKHQIRVHLKEMGHPIAGDKMYGAETNPLKRLGLHATTLVLVHPGTNKLVRYTSEVPNSFLKRVK</sequence>
<dbReference type="GO" id="GO:0009982">
    <property type="term" value="F:pseudouridine synthase activity"/>
    <property type="evidence" value="ECO:0007669"/>
    <property type="project" value="InterPro"/>
</dbReference>
<feature type="region of interest" description="Disordered" evidence="7">
    <location>
        <begin position="1"/>
        <end position="32"/>
    </location>
</feature>
<evidence type="ECO:0000256" key="7">
    <source>
        <dbReference type="SAM" id="MobiDB-lite"/>
    </source>
</evidence>
<organism evidence="9 10">
    <name type="scientific">Alkalibacterium thalassium</name>
    <dbReference type="NCBI Taxonomy" id="426701"/>
    <lineage>
        <taxon>Bacteria</taxon>
        <taxon>Bacillati</taxon>
        <taxon>Bacillota</taxon>
        <taxon>Bacilli</taxon>
        <taxon>Lactobacillales</taxon>
        <taxon>Carnobacteriaceae</taxon>
        <taxon>Alkalibacterium</taxon>
    </lineage>
</organism>
<dbReference type="PROSITE" id="PS50889">
    <property type="entry name" value="S4"/>
    <property type="match status" value="1"/>
</dbReference>
<name>A0A1G8V602_9LACT</name>
<dbReference type="EC" id="5.4.99.-" evidence="6"/>
<comment type="similarity">
    <text evidence="2 6">Belongs to the pseudouridine synthase RluA family.</text>
</comment>
<dbReference type="Gene3D" id="3.10.290.10">
    <property type="entry name" value="RNA-binding S4 domain"/>
    <property type="match status" value="1"/>
</dbReference>
<dbReference type="CDD" id="cd02869">
    <property type="entry name" value="PseudoU_synth_RluA_like"/>
    <property type="match status" value="1"/>
</dbReference>
<dbReference type="InterPro" id="IPR020103">
    <property type="entry name" value="PsdUridine_synth_cat_dom_sf"/>
</dbReference>
<evidence type="ECO:0000313" key="10">
    <source>
        <dbReference type="Proteomes" id="UP000199433"/>
    </source>
</evidence>
<dbReference type="InterPro" id="IPR006225">
    <property type="entry name" value="PsdUridine_synth_RluC/D"/>
</dbReference>
<proteinExistence type="inferred from homology"/>
<evidence type="ECO:0000313" key="9">
    <source>
        <dbReference type="EMBL" id="SDJ61284.1"/>
    </source>
</evidence>
<dbReference type="PANTHER" id="PTHR21600:SF44">
    <property type="entry name" value="RIBOSOMAL LARGE SUBUNIT PSEUDOURIDINE SYNTHASE D"/>
    <property type="match status" value="1"/>
</dbReference>
<dbReference type="PANTHER" id="PTHR21600">
    <property type="entry name" value="MITOCHONDRIAL RNA PSEUDOURIDINE SYNTHASE"/>
    <property type="match status" value="1"/>
</dbReference>
<dbReference type="GO" id="GO:0140098">
    <property type="term" value="F:catalytic activity, acting on RNA"/>
    <property type="evidence" value="ECO:0007669"/>
    <property type="project" value="UniProtKB-ARBA"/>
</dbReference>
<dbReference type="GO" id="GO:0000455">
    <property type="term" value="P:enzyme-directed rRNA pseudouridine synthesis"/>
    <property type="evidence" value="ECO:0007669"/>
    <property type="project" value="TreeGrafter"/>
</dbReference>
<reference evidence="10" key="1">
    <citation type="submission" date="2016-10" db="EMBL/GenBank/DDBJ databases">
        <authorList>
            <person name="Varghese N."/>
            <person name="Submissions S."/>
        </authorList>
    </citation>
    <scope>NUCLEOTIDE SEQUENCE [LARGE SCALE GENOMIC DNA]</scope>
    <source>
        <strain evidence="10">DSM 19181</strain>
    </source>
</reference>
<evidence type="ECO:0000256" key="3">
    <source>
        <dbReference type="ARBA" id="ARBA00023235"/>
    </source>
</evidence>
<dbReference type="Pfam" id="PF00849">
    <property type="entry name" value="PseudoU_synth_2"/>
    <property type="match status" value="1"/>
</dbReference>
<dbReference type="CDD" id="cd00165">
    <property type="entry name" value="S4"/>
    <property type="match status" value="1"/>
</dbReference>
<feature type="domain" description="Pseudouridine synthase RsuA/RluA-like" evidence="8">
    <location>
        <begin position="113"/>
        <end position="264"/>
    </location>
</feature>